<dbReference type="eggNOG" id="ENOG5033GM5">
    <property type="taxonomic scope" value="Bacteria"/>
</dbReference>
<dbReference type="HOGENOM" id="CLU_142698_0_0_10"/>
<accession>K9EFQ6</accession>
<sequence>MFVIVISTTFANLSYKTLLEKLRNISKWFLPLLFITYLGGITLFTHSHVVNGVIIVHSHPFKGEHQHTEAQVETIFFLSSFVTSSLPTVLFVAPAFLILLCVLAVPGVERIKYVKGRCGISLRAPPAI</sequence>
<keyword evidence="1" id="KW-0812">Transmembrane</keyword>
<keyword evidence="1" id="KW-0472">Membrane</keyword>
<protein>
    <submittedName>
        <fullName evidence="2">Uncharacterized protein</fullName>
    </submittedName>
</protein>
<keyword evidence="1" id="KW-1133">Transmembrane helix</keyword>
<organism evidence="2 3">
    <name type="scientific">Bacteroides oleiciplenus YIT 12058</name>
    <dbReference type="NCBI Taxonomy" id="742727"/>
    <lineage>
        <taxon>Bacteria</taxon>
        <taxon>Pseudomonadati</taxon>
        <taxon>Bacteroidota</taxon>
        <taxon>Bacteroidia</taxon>
        <taxon>Bacteroidales</taxon>
        <taxon>Bacteroidaceae</taxon>
        <taxon>Bacteroides</taxon>
    </lineage>
</organism>
<evidence type="ECO:0000313" key="3">
    <source>
        <dbReference type="Proteomes" id="UP000009872"/>
    </source>
</evidence>
<gene>
    <name evidence="2" type="ORF">HMPREF9447_03200</name>
</gene>
<reference evidence="2 3" key="1">
    <citation type="submission" date="2012-09" db="EMBL/GenBank/DDBJ databases">
        <title>The Genome Sequence of Bacteroides oleiciplenus YIT 12058.</title>
        <authorList>
            <consortium name="The Broad Institute Genome Sequencing Platform"/>
            <person name="Earl A."/>
            <person name="Ward D."/>
            <person name="Feldgarden M."/>
            <person name="Gevers D."/>
            <person name="Morotomi M."/>
            <person name="Walker B."/>
            <person name="Young S.K."/>
            <person name="Zeng Q."/>
            <person name="Gargeya S."/>
            <person name="Fitzgerald M."/>
            <person name="Haas B."/>
            <person name="Abouelleil A."/>
            <person name="Alvarado L."/>
            <person name="Arachchi H.M."/>
            <person name="Berlin A.M."/>
            <person name="Chapman S.B."/>
            <person name="Goldberg J."/>
            <person name="Griggs A."/>
            <person name="Gujja S."/>
            <person name="Hansen M."/>
            <person name="Howarth C."/>
            <person name="Imamovic A."/>
            <person name="Larimer J."/>
            <person name="McCowen C."/>
            <person name="Montmayeur A."/>
            <person name="Murphy C."/>
            <person name="Neiman D."/>
            <person name="Pearson M."/>
            <person name="Priest M."/>
            <person name="Roberts A."/>
            <person name="Saif S."/>
            <person name="Shea T."/>
            <person name="Sisk P."/>
            <person name="Sykes S."/>
            <person name="Wortman J."/>
            <person name="Nusbaum C."/>
            <person name="Birren B."/>
        </authorList>
    </citation>
    <scope>NUCLEOTIDE SEQUENCE [LARGE SCALE GENOMIC DNA]</scope>
    <source>
        <strain evidence="2 3">YIT 12058</strain>
    </source>
</reference>
<dbReference type="EMBL" id="ADLF01000013">
    <property type="protein sequence ID" value="EKU89762.1"/>
    <property type="molecule type" value="Genomic_DNA"/>
</dbReference>
<feature type="transmembrane region" description="Helical" evidence="1">
    <location>
        <begin position="75"/>
        <end position="105"/>
    </location>
</feature>
<evidence type="ECO:0000313" key="2">
    <source>
        <dbReference type="EMBL" id="EKU89762.1"/>
    </source>
</evidence>
<dbReference type="PATRIC" id="fig|742727.4.peg.3270"/>
<dbReference type="AlphaFoldDB" id="K9EFQ6"/>
<keyword evidence="3" id="KW-1185">Reference proteome</keyword>
<comment type="caution">
    <text evidence="2">The sequence shown here is derived from an EMBL/GenBank/DDBJ whole genome shotgun (WGS) entry which is preliminary data.</text>
</comment>
<dbReference type="Proteomes" id="UP000009872">
    <property type="component" value="Unassembled WGS sequence"/>
</dbReference>
<name>K9EFQ6_9BACE</name>
<evidence type="ECO:0000256" key="1">
    <source>
        <dbReference type="SAM" id="Phobius"/>
    </source>
</evidence>
<proteinExistence type="predicted"/>
<feature type="transmembrane region" description="Helical" evidence="1">
    <location>
        <begin position="28"/>
        <end position="55"/>
    </location>
</feature>